<proteinExistence type="predicted"/>
<evidence type="ECO:0000313" key="2">
    <source>
        <dbReference type="EMBL" id="TVY85281.1"/>
    </source>
</evidence>
<dbReference type="EMBL" id="QGMK01000017">
    <property type="protein sequence ID" value="TVY85281.1"/>
    <property type="molecule type" value="Genomic_DNA"/>
</dbReference>
<organism evidence="2 3">
    <name type="scientific">Lachnellula suecica</name>
    <dbReference type="NCBI Taxonomy" id="602035"/>
    <lineage>
        <taxon>Eukaryota</taxon>
        <taxon>Fungi</taxon>
        <taxon>Dikarya</taxon>
        <taxon>Ascomycota</taxon>
        <taxon>Pezizomycotina</taxon>
        <taxon>Leotiomycetes</taxon>
        <taxon>Helotiales</taxon>
        <taxon>Lachnaceae</taxon>
        <taxon>Lachnellula</taxon>
    </lineage>
</organism>
<comment type="caution">
    <text evidence="2">The sequence shown here is derived from an EMBL/GenBank/DDBJ whole genome shotgun (WGS) entry which is preliminary data.</text>
</comment>
<keyword evidence="3" id="KW-1185">Reference proteome</keyword>
<feature type="compositionally biased region" description="Basic and acidic residues" evidence="1">
    <location>
        <begin position="380"/>
        <end position="402"/>
    </location>
</feature>
<gene>
    <name evidence="2" type="ORF">LSUE1_G001288</name>
</gene>
<feature type="region of interest" description="Disordered" evidence="1">
    <location>
        <begin position="380"/>
        <end position="405"/>
    </location>
</feature>
<dbReference type="AlphaFoldDB" id="A0A8T9CIL0"/>
<sequence length="497" mass="55961">MATLRARSGLIAAIVIALAFVLYTTYSLRNSGDTQQTIKIPSQVEQDYTDSPIGEWKPVLPETSKPKEPEEEKEKQPEKEGDKETEHELLRYPIYKPNHTSALPPVVDNFPLAAAAHSAADLPPIPKWNQPPSPHVPEMTPLFIGFTRNWRLLQQTVVSHITAGWPAEDIYVFENTGTMKSNEQGLLSLQNPFFLNHTRLHMFGVNIIITPTLFNFAQLQNFFLWTAIEKNYTTYFWGHMDVVAMSAEPVSLGTNSSEYEGHSSIYTGAVKALRSAISSEPDPNASDPEKPWAARFFAYDRLALVNRAAYESIGGFDTAIPYYYSDCDMHDRLKMYGFEYNGPDVKVGNVTDVAGSLDDLLVLYRTKDGPEAGFVVDRPKTEERREEQDLRSFTREEGKHWVTDSPNSKAHLQLLDVVGAMAEAKGGGDARNSWQARQSGGKGEPYYRDPEGFEIAIAMTTQTGKDIYAEKWGHKACSLLEWGRKAGDEWRIEHDWE</sequence>
<dbReference type="Proteomes" id="UP000469558">
    <property type="component" value="Unassembled WGS sequence"/>
</dbReference>
<feature type="region of interest" description="Disordered" evidence="1">
    <location>
        <begin position="426"/>
        <end position="447"/>
    </location>
</feature>
<feature type="region of interest" description="Disordered" evidence="1">
    <location>
        <begin position="42"/>
        <end position="87"/>
    </location>
</feature>
<protein>
    <submittedName>
        <fullName evidence="2">Uncharacterized protein</fullName>
    </submittedName>
</protein>
<name>A0A8T9CIL0_9HELO</name>
<accession>A0A8T9CIL0</accession>
<evidence type="ECO:0000313" key="3">
    <source>
        <dbReference type="Proteomes" id="UP000469558"/>
    </source>
</evidence>
<dbReference type="OrthoDB" id="3527108at2759"/>
<feature type="compositionally biased region" description="Basic and acidic residues" evidence="1">
    <location>
        <begin position="64"/>
        <end position="87"/>
    </location>
</feature>
<reference evidence="2 3" key="1">
    <citation type="submission" date="2018-05" db="EMBL/GenBank/DDBJ databases">
        <title>Genome sequencing and assembly of the regulated plant pathogen Lachnellula willkommii and related sister species for the development of diagnostic species identification markers.</title>
        <authorList>
            <person name="Giroux E."/>
            <person name="Bilodeau G."/>
        </authorList>
    </citation>
    <scope>NUCLEOTIDE SEQUENCE [LARGE SCALE GENOMIC DNA]</scope>
    <source>
        <strain evidence="2 3">CBS 268.59</strain>
    </source>
</reference>
<evidence type="ECO:0000256" key="1">
    <source>
        <dbReference type="SAM" id="MobiDB-lite"/>
    </source>
</evidence>